<dbReference type="Gene3D" id="1.10.530.10">
    <property type="match status" value="1"/>
</dbReference>
<dbReference type="InterPro" id="IPR023346">
    <property type="entry name" value="Lysozyme-like_dom_sf"/>
</dbReference>
<feature type="compositionally biased region" description="Basic and acidic residues" evidence="1">
    <location>
        <begin position="85"/>
        <end position="101"/>
    </location>
</feature>
<sequence length="319" mass="33504">MTAAIEPATLDTRQRAELIYAAARAPLDQGLWRAALGTGASRSPRPGERTASAAMTLPSLLATLSHGQMVGATFAPPTPPFAGHAAHDPSPRDDGAGDRHPRNGAGGLGANATYAGAIDAAAKRTGLTAPLLTAIIGAEAARDPDGRWRPLSRNPHSSAAGLGQFLTGTWLGEAQRKGTWLHELARVRHWLDPQDRVLPEARAALLALRYDGEASIHAVADYAQHNLAAIRRAGIAVGHGLRDVTQIAYLGHHLGAADAIHFLSGQIAPERARRLLQAQVGVAAAARKIATAGDSILAHRQWLTAYVARAVRAVEIIAQ</sequence>
<name>A0ABR6N6I6_9SPHN</name>
<keyword evidence="3" id="KW-1185">Reference proteome</keyword>
<evidence type="ECO:0000256" key="1">
    <source>
        <dbReference type="SAM" id="MobiDB-lite"/>
    </source>
</evidence>
<evidence type="ECO:0000313" key="2">
    <source>
        <dbReference type="EMBL" id="MBB5725666.1"/>
    </source>
</evidence>
<organism evidence="2 3">
    <name type="scientific">Sphingomonas endophytica</name>
    <dbReference type="NCBI Taxonomy" id="869719"/>
    <lineage>
        <taxon>Bacteria</taxon>
        <taxon>Pseudomonadati</taxon>
        <taxon>Pseudomonadota</taxon>
        <taxon>Alphaproteobacteria</taxon>
        <taxon>Sphingomonadales</taxon>
        <taxon>Sphingomonadaceae</taxon>
        <taxon>Sphingomonas</taxon>
    </lineage>
</organism>
<dbReference type="RefSeq" id="WP_184035494.1">
    <property type="nucleotide sequence ID" value="NZ_BAABAR010000004.1"/>
</dbReference>
<evidence type="ECO:0000313" key="3">
    <source>
        <dbReference type="Proteomes" id="UP000560131"/>
    </source>
</evidence>
<comment type="caution">
    <text evidence="2">The sequence shown here is derived from an EMBL/GenBank/DDBJ whole genome shotgun (WGS) entry which is preliminary data.</text>
</comment>
<dbReference type="EMBL" id="JACIJN010000004">
    <property type="protein sequence ID" value="MBB5725666.1"/>
    <property type="molecule type" value="Genomic_DNA"/>
</dbReference>
<dbReference type="SUPFAM" id="SSF53955">
    <property type="entry name" value="Lysozyme-like"/>
    <property type="match status" value="1"/>
</dbReference>
<evidence type="ECO:0008006" key="4">
    <source>
        <dbReference type="Google" id="ProtNLM"/>
    </source>
</evidence>
<proteinExistence type="predicted"/>
<reference evidence="2 3" key="1">
    <citation type="submission" date="2020-08" db="EMBL/GenBank/DDBJ databases">
        <title>Genomic Encyclopedia of Type Strains, Phase IV (KMG-IV): sequencing the most valuable type-strain genomes for metagenomic binning, comparative biology and taxonomic classification.</title>
        <authorList>
            <person name="Goeker M."/>
        </authorList>
    </citation>
    <scope>NUCLEOTIDE SEQUENCE [LARGE SCALE GENOMIC DNA]</scope>
    <source>
        <strain evidence="2 3">DSM 101535</strain>
    </source>
</reference>
<feature type="region of interest" description="Disordered" evidence="1">
    <location>
        <begin position="75"/>
        <end position="108"/>
    </location>
</feature>
<accession>A0ABR6N6I6</accession>
<protein>
    <recommendedName>
        <fullName evidence="4">Peptidoglycan-binding protein</fullName>
    </recommendedName>
</protein>
<dbReference type="Proteomes" id="UP000560131">
    <property type="component" value="Unassembled WGS sequence"/>
</dbReference>
<gene>
    <name evidence="2" type="ORF">FHS97_001592</name>
</gene>